<organism evidence="7 8">
    <name type="scientific">Saccharopolyspora rosea</name>
    <dbReference type="NCBI Taxonomy" id="524884"/>
    <lineage>
        <taxon>Bacteria</taxon>
        <taxon>Bacillati</taxon>
        <taxon>Actinomycetota</taxon>
        <taxon>Actinomycetes</taxon>
        <taxon>Pseudonocardiales</taxon>
        <taxon>Pseudonocardiaceae</taxon>
        <taxon>Saccharopolyspora</taxon>
    </lineage>
</organism>
<keyword evidence="8" id="KW-1185">Reference proteome</keyword>
<accession>A0ABW3FS63</accession>
<keyword evidence="5 6" id="KW-0472">Membrane</keyword>
<keyword evidence="4 6" id="KW-1133">Transmembrane helix</keyword>
<feature type="transmembrane region" description="Helical" evidence="6">
    <location>
        <begin position="173"/>
        <end position="192"/>
    </location>
</feature>
<keyword evidence="3 6" id="KW-0812">Transmembrane</keyword>
<proteinExistence type="predicted"/>
<feature type="transmembrane region" description="Helical" evidence="6">
    <location>
        <begin position="65"/>
        <end position="87"/>
    </location>
</feature>
<evidence type="ECO:0000256" key="3">
    <source>
        <dbReference type="ARBA" id="ARBA00022692"/>
    </source>
</evidence>
<evidence type="ECO:0000313" key="8">
    <source>
        <dbReference type="Proteomes" id="UP001597018"/>
    </source>
</evidence>
<dbReference type="RefSeq" id="WP_263248208.1">
    <property type="nucleotide sequence ID" value="NZ_BAABLT010000005.1"/>
</dbReference>
<gene>
    <name evidence="7" type="ORF">ACFQ16_12595</name>
</gene>
<evidence type="ECO:0000256" key="1">
    <source>
        <dbReference type="ARBA" id="ARBA00004651"/>
    </source>
</evidence>
<dbReference type="EMBL" id="JBHTIW010000007">
    <property type="protein sequence ID" value="MFD0920584.1"/>
    <property type="molecule type" value="Genomic_DNA"/>
</dbReference>
<feature type="transmembrane region" description="Helical" evidence="6">
    <location>
        <begin position="34"/>
        <end position="53"/>
    </location>
</feature>
<evidence type="ECO:0000256" key="4">
    <source>
        <dbReference type="ARBA" id="ARBA00022989"/>
    </source>
</evidence>
<feature type="transmembrane region" description="Helical" evidence="6">
    <location>
        <begin position="204"/>
        <end position="228"/>
    </location>
</feature>
<evidence type="ECO:0000256" key="2">
    <source>
        <dbReference type="ARBA" id="ARBA00022475"/>
    </source>
</evidence>
<name>A0ABW3FS63_9PSEU</name>
<reference evidence="8" key="1">
    <citation type="journal article" date="2019" name="Int. J. Syst. Evol. Microbiol.">
        <title>The Global Catalogue of Microorganisms (GCM) 10K type strain sequencing project: providing services to taxonomists for standard genome sequencing and annotation.</title>
        <authorList>
            <consortium name="The Broad Institute Genomics Platform"/>
            <consortium name="The Broad Institute Genome Sequencing Center for Infectious Disease"/>
            <person name="Wu L."/>
            <person name="Ma J."/>
        </authorList>
    </citation>
    <scope>NUCLEOTIDE SEQUENCE [LARGE SCALE GENOMIC DNA]</scope>
    <source>
        <strain evidence="8">CCUG 56401</strain>
    </source>
</reference>
<dbReference type="InterPro" id="IPR019108">
    <property type="entry name" value="Caa3_assmbl_CtaG-rel"/>
</dbReference>
<dbReference type="Proteomes" id="UP001597018">
    <property type="component" value="Unassembled WGS sequence"/>
</dbReference>
<comment type="subcellular location">
    <subcellularLocation>
        <location evidence="1">Cell membrane</location>
        <topology evidence="1">Multi-pass membrane protein</topology>
    </subcellularLocation>
</comment>
<evidence type="ECO:0000256" key="5">
    <source>
        <dbReference type="ARBA" id="ARBA00023136"/>
    </source>
</evidence>
<dbReference type="Pfam" id="PF09678">
    <property type="entry name" value="Caa3_CtaG"/>
    <property type="match status" value="1"/>
</dbReference>
<keyword evidence="2" id="KW-1003">Cell membrane</keyword>
<sequence length="251" mass="27376">MTPEEMSMFFPTPPVPAPELTLERVFTSWTPDPAALVVVVVLGAAYWWGVRALRAAGAHWPAARAAAFAGALATVLLVTTSFLGVYSDTLFWVRAVQNTVLLMVTPLLLALGAPLTLLVRAVPRRIADRVEAASRSDAAKLLTFPGVVTALLVGVPFALYLTPLYELTLRSSVVDALMHGMLVFAGFVYFWTRLRVDRTPRDDMHVVSFGISLAEVIFDGALGLVLWLGPLRAPHYYEALARTWGPSVRTD</sequence>
<evidence type="ECO:0000256" key="6">
    <source>
        <dbReference type="SAM" id="Phobius"/>
    </source>
</evidence>
<feature type="transmembrane region" description="Helical" evidence="6">
    <location>
        <begin position="99"/>
        <end position="120"/>
    </location>
</feature>
<comment type="caution">
    <text evidence="7">The sequence shown here is derived from an EMBL/GenBank/DDBJ whole genome shotgun (WGS) entry which is preliminary data.</text>
</comment>
<evidence type="ECO:0000313" key="7">
    <source>
        <dbReference type="EMBL" id="MFD0920584.1"/>
    </source>
</evidence>
<feature type="transmembrane region" description="Helical" evidence="6">
    <location>
        <begin position="141"/>
        <end position="161"/>
    </location>
</feature>
<protein>
    <submittedName>
        <fullName evidence="7">Cytochrome c oxidase assembly protein</fullName>
    </submittedName>
</protein>